<gene>
    <name evidence="2" type="ORF">BG61_29460</name>
</gene>
<dbReference type="AlphaFoldDB" id="A0A069PVP9"/>
<dbReference type="Proteomes" id="UP000027466">
    <property type="component" value="Unassembled WGS sequence"/>
</dbReference>
<accession>A0A069PVP9</accession>
<reference evidence="2 3" key="1">
    <citation type="submission" date="2014-03" db="EMBL/GenBank/DDBJ databases">
        <title>Draft Genome Sequences of Four Burkholderia Strains.</title>
        <authorList>
            <person name="Liu X.Y."/>
            <person name="Li C.X."/>
            <person name="Xu J.H."/>
        </authorList>
    </citation>
    <scope>NUCLEOTIDE SEQUENCE [LARGE SCALE GENOMIC DNA]</scope>
    <source>
        <strain evidence="2 3">DSM 50014</strain>
    </source>
</reference>
<evidence type="ECO:0000313" key="3">
    <source>
        <dbReference type="Proteomes" id="UP000027466"/>
    </source>
</evidence>
<protein>
    <submittedName>
        <fullName evidence="2">Uncharacterized protein</fullName>
    </submittedName>
</protein>
<sequence length="77" mass="8604">MVVLADGPVGQTYRNHFVLQDADSRRPSSNQACLRHRTARLDSEAGRQNDRQKKCGPTIEGPHSLFTQTARAKEVLD</sequence>
<comment type="caution">
    <text evidence="2">The sequence shown here is derived from an EMBL/GenBank/DDBJ whole genome shotgun (WGS) entry which is preliminary data.</text>
</comment>
<evidence type="ECO:0000256" key="1">
    <source>
        <dbReference type="SAM" id="MobiDB-lite"/>
    </source>
</evidence>
<keyword evidence="3" id="KW-1185">Reference proteome</keyword>
<evidence type="ECO:0000313" key="2">
    <source>
        <dbReference type="EMBL" id="KDR43894.1"/>
    </source>
</evidence>
<feature type="compositionally biased region" description="Basic and acidic residues" evidence="1">
    <location>
        <begin position="39"/>
        <end position="53"/>
    </location>
</feature>
<name>A0A069PVP9_9BURK</name>
<proteinExistence type="predicted"/>
<dbReference type="EMBL" id="JFHC01000005">
    <property type="protein sequence ID" value="KDR43894.1"/>
    <property type="molecule type" value="Genomic_DNA"/>
</dbReference>
<organism evidence="2 3">
    <name type="scientific">Caballeronia glathei</name>
    <dbReference type="NCBI Taxonomy" id="60547"/>
    <lineage>
        <taxon>Bacteria</taxon>
        <taxon>Pseudomonadati</taxon>
        <taxon>Pseudomonadota</taxon>
        <taxon>Betaproteobacteria</taxon>
        <taxon>Burkholderiales</taxon>
        <taxon>Burkholderiaceae</taxon>
        <taxon>Caballeronia</taxon>
    </lineage>
</organism>
<feature type="region of interest" description="Disordered" evidence="1">
    <location>
        <begin position="39"/>
        <end position="77"/>
    </location>
</feature>